<dbReference type="NCBIfam" id="TIGR03618">
    <property type="entry name" value="Rv1155_F420"/>
    <property type="match status" value="1"/>
</dbReference>
<dbReference type="Proteomes" id="UP000199103">
    <property type="component" value="Chromosome I"/>
</dbReference>
<dbReference type="InterPro" id="IPR019920">
    <property type="entry name" value="F420-binding_dom_put"/>
</dbReference>
<gene>
    <name evidence="3" type="ORF">SAMN04489812_2147</name>
</gene>
<accession>A0A1H1SUN8</accession>
<sequence length="130" mass="14463">MDLSDDLLQLLRGPAICYLATTMPDGSPQLTQTWVDTDGRNIIINTVEGYRKVRNIERDPRVAVTIADPDRPHRYFAIRGRVLSVSTDGGVEGIEALAHKYTGQPYSWHGGRDQVRLVLTVAAERILPHG</sequence>
<dbReference type="PANTHER" id="PTHR35176:SF6">
    <property type="entry name" value="HEME OXYGENASE HI_0854-RELATED"/>
    <property type="match status" value="1"/>
</dbReference>
<dbReference type="InterPro" id="IPR011576">
    <property type="entry name" value="Pyridox_Oxase_N"/>
</dbReference>
<dbReference type="STRING" id="630515.SAMN04489812_2147"/>
<dbReference type="GO" id="GO:0070967">
    <property type="term" value="F:coenzyme F420 binding"/>
    <property type="evidence" value="ECO:0007669"/>
    <property type="project" value="TreeGrafter"/>
</dbReference>
<keyword evidence="4" id="KW-1185">Reference proteome</keyword>
<dbReference type="EMBL" id="LT629772">
    <property type="protein sequence ID" value="SDS51710.1"/>
    <property type="molecule type" value="Genomic_DNA"/>
</dbReference>
<dbReference type="Pfam" id="PF01243">
    <property type="entry name" value="PNPOx_N"/>
    <property type="match status" value="1"/>
</dbReference>
<protein>
    <submittedName>
        <fullName evidence="3">PPOX class probable F420-dependent enzyme</fullName>
    </submittedName>
</protein>
<dbReference type="GO" id="GO:0005829">
    <property type="term" value="C:cytosol"/>
    <property type="evidence" value="ECO:0007669"/>
    <property type="project" value="TreeGrafter"/>
</dbReference>
<feature type="domain" description="Pyridoxamine 5'-phosphate oxidase N-terminal" evidence="2">
    <location>
        <begin position="5"/>
        <end position="121"/>
    </location>
</feature>
<dbReference type="InterPro" id="IPR012349">
    <property type="entry name" value="Split_barrel_FMN-bd"/>
</dbReference>
<dbReference type="AlphaFoldDB" id="A0A1H1SUN8"/>
<evidence type="ECO:0000313" key="4">
    <source>
        <dbReference type="Proteomes" id="UP000199103"/>
    </source>
</evidence>
<proteinExistence type="predicted"/>
<dbReference type="OrthoDB" id="162914at2"/>
<evidence type="ECO:0000313" key="3">
    <source>
        <dbReference type="EMBL" id="SDS51710.1"/>
    </source>
</evidence>
<dbReference type="RefSeq" id="WP_091524196.1">
    <property type="nucleotide sequence ID" value="NZ_LT629772.1"/>
</dbReference>
<evidence type="ECO:0000256" key="1">
    <source>
        <dbReference type="ARBA" id="ARBA00023002"/>
    </source>
</evidence>
<organism evidence="3 4">
    <name type="scientific">Microlunatus soli</name>
    <dbReference type="NCBI Taxonomy" id="630515"/>
    <lineage>
        <taxon>Bacteria</taxon>
        <taxon>Bacillati</taxon>
        <taxon>Actinomycetota</taxon>
        <taxon>Actinomycetes</taxon>
        <taxon>Propionibacteriales</taxon>
        <taxon>Propionibacteriaceae</taxon>
        <taxon>Microlunatus</taxon>
    </lineage>
</organism>
<dbReference type="GO" id="GO:0016627">
    <property type="term" value="F:oxidoreductase activity, acting on the CH-CH group of donors"/>
    <property type="evidence" value="ECO:0007669"/>
    <property type="project" value="TreeGrafter"/>
</dbReference>
<dbReference type="PANTHER" id="PTHR35176">
    <property type="entry name" value="HEME OXYGENASE HI_0854-RELATED"/>
    <property type="match status" value="1"/>
</dbReference>
<reference evidence="3 4" key="1">
    <citation type="submission" date="2016-10" db="EMBL/GenBank/DDBJ databases">
        <authorList>
            <person name="de Groot N.N."/>
        </authorList>
    </citation>
    <scope>NUCLEOTIDE SEQUENCE [LARGE SCALE GENOMIC DNA]</scope>
    <source>
        <strain evidence="3 4">DSM 21800</strain>
    </source>
</reference>
<name>A0A1H1SUN8_9ACTN</name>
<keyword evidence="1" id="KW-0560">Oxidoreductase</keyword>
<dbReference type="Gene3D" id="2.30.110.10">
    <property type="entry name" value="Electron Transport, Fmn-binding Protein, Chain A"/>
    <property type="match status" value="1"/>
</dbReference>
<dbReference type="SUPFAM" id="SSF50475">
    <property type="entry name" value="FMN-binding split barrel"/>
    <property type="match status" value="1"/>
</dbReference>
<evidence type="ECO:0000259" key="2">
    <source>
        <dbReference type="Pfam" id="PF01243"/>
    </source>
</evidence>
<dbReference type="InterPro" id="IPR052019">
    <property type="entry name" value="F420H2_bilvrd_red/Heme_oxyg"/>
</dbReference>